<dbReference type="GeneID" id="92367203"/>
<evidence type="ECO:0000256" key="1">
    <source>
        <dbReference type="ARBA" id="ARBA00002123"/>
    </source>
</evidence>
<accession>A0A1J4MNK4</accession>
<organism evidence="5 6">
    <name type="scientific">Cryptosporidium andersoni</name>
    <dbReference type="NCBI Taxonomy" id="117008"/>
    <lineage>
        <taxon>Eukaryota</taxon>
        <taxon>Sar</taxon>
        <taxon>Alveolata</taxon>
        <taxon>Apicomplexa</taxon>
        <taxon>Conoidasida</taxon>
        <taxon>Coccidia</taxon>
        <taxon>Eucoccidiorida</taxon>
        <taxon>Eimeriorina</taxon>
        <taxon>Cryptosporidiidae</taxon>
        <taxon>Cryptosporidium</taxon>
    </lineage>
</organism>
<dbReference type="InterPro" id="IPR050361">
    <property type="entry name" value="MPP/UQCRC_Complex"/>
</dbReference>
<dbReference type="InterPro" id="IPR011249">
    <property type="entry name" value="Metalloenz_LuxS/M16"/>
</dbReference>
<dbReference type="OrthoDB" id="10251424at2759"/>
<evidence type="ECO:0000259" key="3">
    <source>
        <dbReference type="Pfam" id="PF00675"/>
    </source>
</evidence>
<dbReference type="RefSeq" id="XP_067067620.1">
    <property type="nucleotide sequence ID" value="XM_067213246.1"/>
</dbReference>
<dbReference type="GO" id="GO:0046872">
    <property type="term" value="F:metal ion binding"/>
    <property type="evidence" value="ECO:0007669"/>
    <property type="project" value="InterPro"/>
</dbReference>
<comment type="similarity">
    <text evidence="2">Belongs to the peptidase M16 family.</text>
</comment>
<dbReference type="Gene3D" id="3.30.830.10">
    <property type="entry name" value="Metalloenzyme, LuxS/M16 peptidase-like"/>
    <property type="match status" value="2"/>
</dbReference>
<dbReference type="InterPro" id="IPR007863">
    <property type="entry name" value="Peptidase_M16_C"/>
</dbReference>
<comment type="caution">
    <text evidence="5">The sequence shown here is derived from an EMBL/GenBank/DDBJ whole genome shotgun (WGS) entry which is preliminary data.</text>
</comment>
<protein>
    <submittedName>
        <fullName evidence="5">Peptidase M16 inactive domain-containing protein</fullName>
    </submittedName>
</protein>
<dbReference type="EMBL" id="LRBS01000085">
    <property type="protein sequence ID" value="OII75774.1"/>
    <property type="molecule type" value="Genomic_DNA"/>
</dbReference>
<dbReference type="InterPro" id="IPR011765">
    <property type="entry name" value="Pept_M16_N"/>
</dbReference>
<feature type="domain" description="Peptidase M16 N-terminal" evidence="3">
    <location>
        <begin position="131"/>
        <end position="271"/>
    </location>
</feature>
<comment type="function">
    <text evidence="1">Substrate recognition and binding subunit of the essential mitochondrial processing protease (MPP), which cleaves the mitochondrial sequence off newly imported precursors proteins.</text>
</comment>
<dbReference type="SUPFAM" id="SSF63411">
    <property type="entry name" value="LuxS/MPP-like metallohydrolase"/>
    <property type="match status" value="2"/>
</dbReference>
<sequence length="553" mass="62725">MKLNKKCSSILLGLLRVNSGCIKSSLLLSKRFYSYSLGIKPKFNLVRTIYEDPQVVAHELPDVKDYLLKKNFHHSNPYKDIPISSIILTPDEIKEFKDSTSNISINTKSRNTAYDYELNFSILENGLRIVSSDCGESVSKLSLYIHAGSRFETSETQGVSHFLQLMAFKSTEYLSYLQTIRTLEILGVNAGSSANREHIVYNIECLREYSSIMIPLLIGNISSPKFLRHEIRDARGLVENFALTLNKDPETLITEMIHTVAWNNTLGNQIFASESSLQHFNEKTMRSFMQSYFIPERMIFVGTGIEHNILCKWIMRSFTNYTTKFQIQKTRSISNIRPNYTGGEWRKESNNFLTHIAIALETSCGWTSKDIVPLSILQAYMGGGGSFSTGGPGKGMYTKLFLDILNRYEWVETCNCFVNQYSDSGLFGIYISVDPQRTIDALYVISKELNQMKNLDSEELQRAKNAIKGAISINLENRSIAMDDIAKQLLCTNEYISTEAFCKAVDTVTKEDIVRISESILRSIDKPTLVIYGNTNYAPTYREVVHILQGKSV</sequence>
<keyword evidence="6" id="KW-1185">Reference proteome</keyword>
<name>A0A1J4MNK4_9CRYT</name>
<dbReference type="PANTHER" id="PTHR11851:SF49">
    <property type="entry name" value="MITOCHONDRIAL-PROCESSING PEPTIDASE SUBUNIT ALPHA"/>
    <property type="match status" value="1"/>
</dbReference>
<evidence type="ECO:0000313" key="5">
    <source>
        <dbReference type="EMBL" id="OII75774.1"/>
    </source>
</evidence>
<dbReference type="PANTHER" id="PTHR11851">
    <property type="entry name" value="METALLOPROTEASE"/>
    <property type="match status" value="1"/>
</dbReference>
<dbReference type="AlphaFoldDB" id="A0A1J4MNK4"/>
<evidence type="ECO:0000313" key="6">
    <source>
        <dbReference type="Proteomes" id="UP000186804"/>
    </source>
</evidence>
<feature type="domain" description="Peptidase M16 C-terminal" evidence="4">
    <location>
        <begin position="281"/>
        <end position="466"/>
    </location>
</feature>
<dbReference type="GO" id="GO:0005739">
    <property type="term" value="C:mitochondrion"/>
    <property type="evidence" value="ECO:0007669"/>
    <property type="project" value="TreeGrafter"/>
</dbReference>
<dbReference type="Pfam" id="PF00675">
    <property type="entry name" value="Peptidase_M16"/>
    <property type="match status" value="1"/>
</dbReference>
<evidence type="ECO:0000256" key="2">
    <source>
        <dbReference type="ARBA" id="ARBA00007261"/>
    </source>
</evidence>
<gene>
    <name evidence="5" type="ORF">cand_030190</name>
</gene>
<proteinExistence type="inferred from homology"/>
<dbReference type="VEuPathDB" id="CryptoDB:cand_030190"/>
<evidence type="ECO:0000259" key="4">
    <source>
        <dbReference type="Pfam" id="PF05193"/>
    </source>
</evidence>
<dbReference type="Proteomes" id="UP000186804">
    <property type="component" value="Unassembled WGS sequence"/>
</dbReference>
<dbReference type="Pfam" id="PF05193">
    <property type="entry name" value="Peptidase_M16_C"/>
    <property type="match status" value="1"/>
</dbReference>
<reference evidence="5 6" key="1">
    <citation type="submission" date="2016-10" db="EMBL/GenBank/DDBJ databases">
        <title>Reductive evolution of mitochondrial metabolism and differential evolution of invasion-related proteins in Cryptosporidium.</title>
        <authorList>
            <person name="Liu S."/>
            <person name="Roellig D.M."/>
            <person name="Guo Y."/>
            <person name="Li N."/>
            <person name="Frace M.A."/>
            <person name="Tang K."/>
            <person name="Zhang L."/>
            <person name="Feng Y."/>
            <person name="Xiao L."/>
        </authorList>
    </citation>
    <scope>NUCLEOTIDE SEQUENCE [LARGE SCALE GENOMIC DNA]</scope>
    <source>
        <strain evidence="5">30847</strain>
    </source>
</reference>